<reference evidence="2 3" key="1">
    <citation type="journal article" date="2023" name="Plants (Basel)">
        <title>Bridging the Gap: Combining Genomics and Transcriptomics Approaches to Understand Stylosanthes scabra, an Orphan Legume from the Brazilian Caatinga.</title>
        <authorList>
            <person name="Ferreira-Neto J.R.C."/>
            <person name="da Silva M.D."/>
            <person name="Binneck E."/>
            <person name="de Melo N.F."/>
            <person name="da Silva R.H."/>
            <person name="de Melo A.L.T.M."/>
            <person name="Pandolfi V."/>
            <person name="Bustamante F.O."/>
            <person name="Brasileiro-Vidal A.C."/>
            <person name="Benko-Iseppon A.M."/>
        </authorList>
    </citation>
    <scope>NUCLEOTIDE SEQUENCE [LARGE SCALE GENOMIC DNA]</scope>
    <source>
        <tissue evidence="2">Leaves</tissue>
    </source>
</reference>
<evidence type="ECO:0000313" key="2">
    <source>
        <dbReference type="EMBL" id="MED6206609.1"/>
    </source>
</evidence>
<protein>
    <submittedName>
        <fullName evidence="2">Uncharacterized protein</fullName>
    </submittedName>
</protein>
<feature type="compositionally biased region" description="Polar residues" evidence="1">
    <location>
        <begin position="9"/>
        <end position="19"/>
    </location>
</feature>
<sequence length="89" mass="10046">MEERKKPSYYSSSTSNAHNFRSGAPIDAPFAATRNSFNPLRFYTNLEEYSSSGLSYETSNKSLIEGKNTLTLLFFNIGMNPNLGFYEIV</sequence>
<dbReference type="Proteomes" id="UP001341840">
    <property type="component" value="Unassembled WGS sequence"/>
</dbReference>
<proteinExistence type="predicted"/>
<gene>
    <name evidence="2" type="ORF">PIB30_028471</name>
</gene>
<dbReference type="EMBL" id="JASCZI010241768">
    <property type="protein sequence ID" value="MED6206609.1"/>
    <property type="molecule type" value="Genomic_DNA"/>
</dbReference>
<accession>A0ABU6YBH6</accession>
<comment type="caution">
    <text evidence="2">The sequence shown here is derived from an EMBL/GenBank/DDBJ whole genome shotgun (WGS) entry which is preliminary data.</text>
</comment>
<evidence type="ECO:0000256" key="1">
    <source>
        <dbReference type="SAM" id="MobiDB-lite"/>
    </source>
</evidence>
<organism evidence="2 3">
    <name type="scientific">Stylosanthes scabra</name>
    <dbReference type="NCBI Taxonomy" id="79078"/>
    <lineage>
        <taxon>Eukaryota</taxon>
        <taxon>Viridiplantae</taxon>
        <taxon>Streptophyta</taxon>
        <taxon>Embryophyta</taxon>
        <taxon>Tracheophyta</taxon>
        <taxon>Spermatophyta</taxon>
        <taxon>Magnoliopsida</taxon>
        <taxon>eudicotyledons</taxon>
        <taxon>Gunneridae</taxon>
        <taxon>Pentapetalae</taxon>
        <taxon>rosids</taxon>
        <taxon>fabids</taxon>
        <taxon>Fabales</taxon>
        <taxon>Fabaceae</taxon>
        <taxon>Papilionoideae</taxon>
        <taxon>50 kb inversion clade</taxon>
        <taxon>dalbergioids sensu lato</taxon>
        <taxon>Dalbergieae</taxon>
        <taxon>Pterocarpus clade</taxon>
        <taxon>Stylosanthes</taxon>
    </lineage>
</organism>
<name>A0ABU6YBH6_9FABA</name>
<keyword evidence="3" id="KW-1185">Reference proteome</keyword>
<evidence type="ECO:0000313" key="3">
    <source>
        <dbReference type="Proteomes" id="UP001341840"/>
    </source>
</evidence>
<feature type="region of interest" description="Disordered" evidence="1">
    <location>
        <begin position="1"/>
        <end position="22"/>
    </location>
</feature>